<dbReference type="EMBL" id="VCDX01000005">
    <property type="protein sequence ID" value="TYL13024.1"/>
    <property type="molecule type" value="Genomic_DNA"/>
</dbReference>
<evidence type="ECO:0000259" key="1">
    <source>
        <dbReference type="Pfam" id="PF01370"/>
    </source>
</evidence>
<name>A0AAC9HG28_NEOTH</name>
<dbReference type="Proteomes" id="UP000322283">
    <property type="component" value="Unassembled WGS sequence"/>
</dbReference>
<dbReference type="SUPFAM" id="SSF51735">
    <property type="entry name" value="NAD(P)-binding Rossmann-fold domains"/>
    <property type="match status" value="1"/>
</dbReference>
<evidence type="ECO:0000313" key="5">
    <source>
        <dbReference type="Proteomes" id="UP000322283"/>
    </source>
</evidence>
<evidence type="ECO:0000313" key="3">
    <source>
        <dbReference type="EMBL" id="TYL13024.1"/>
    </source>
</evidence>
<evidence type="ECO:0000313" key="4">
    <source>
        <dbReference type="Proteomes" id="UP000094598"/>
    </source>
</evidence>
<dbReference type="Proteomes" id="UP000094598">
    <property type="component" value="Chromosome"/>
</dbReference>
<keyword evidence="5" id="KW-1185">Reference proteome</keyword>
<dbReference type="Pfam" id="PF01370">
    <property type="entry name" value="Epimerase"/>
    <property type="match status" value="1"/>
</dbReference>
<feature type="domain" description="NAD-dependent epimerase/dehydratase" evidence="1">
    <location>
        <begin position="1"/>
        <end position="53"/>
    </location>
</feature>
<gene>
    <name evidence="2" type="ORF">Maut_00858</name>
    <name evidence="3" type="ORF">MTAT_18500</name>
</gene>
<dbReference type="AlphaFoldDB" id="A0AAC9HG28"/>
<accession>A0AAC9HG28</accession>
<reference evidence="3 5" key="2">
    <citation type="submission" date="2019-05" db="EMBL/GenBank/DDBJ databases">
        <title>Genome sequence of Moorella thermoacetica ATCC 33924.</title>
        <authorList>
            <person name="Poehlein A."/>
            <person name="Bengelsdorf F.R."/>
            <person name="Duerre P."/>
            <person name="Daniel R."/>
        </authorList>
    </citation>
    <scope>NUCLEOTIDE SEQUENCE [LARGE SCALE GENOMIC DNA]</scope>
    <source>
        <strain evidence="3 5">ATCC 33924</strain>
    </source>
</reference>
<organism evidence="2 4">
    <name type="scientific">Neomoorella thermoacetica</name>
    <name type="common">Clostridium thermoaceticum</name>
    <dbReference type="NCBI Taxonomy" id="1525"/>
    <lineage>
        <taxon>Bacteria</taxon>
        <taxon>Bacillati</taxon>
        <taxon>Bacillota</taxon>
        <taxon>Clostridia</taxon>
        <taxon>Neomoorellales</taxon>
        <taxon>Neomoorellaceae</taxon>
        <taxon>Neomoorella</taxon>
    </lineage>
</organism>
<protein>
    <recommendedName>
        <fullName evidence="1">NAD-dependent epimerase/dehydratase domain-containing protein</fullName>
    </recommendedName>
</protein>
<dbReference type="Gene3D" id="3.40.50.720">
    <property type="entry name" value="NAD(P)-binding Rossmann-like Domain"/>
    <property type="match status" value="1"/>
</dbReference>
<dbReference type="InterPro" id="IPR036291">
    <property type="entry name" value="NAD(P)-bd_dom_sf"/>
</dbReference>
<proteinExistence type="predicted"/>
<evidence type="ECO:0000313" key="2">
    <source>
        <dbReference type="EMBL" id="AOQ23316.1"/>
    </source>
</evidence>
<sequence length="55" mass="5946">MLEAVVRNGVHILVFASAGGVLYGNVWELAGEEHPAVPVSPYGISKLTGEMYLRF</sequence>
<dbReference type="EMBL" id="CP017019">
    <property type="protein sequence ID" value="AOQ23316.1"/>
    <property type="molecule type" value="Genomic_DNA"/>
</dbReference>
<reference evidence="2 4" key="1">
    <citation type="submission" date="2016-08" db="EMBL/GenBank/DDBJ databases">
        <title>Moorella thermoacetica DSM 103132.</title>
        <authorList>
            <person name="Jendresen C.B."/>
            <person name="Redl S.M."/>
            <person name="Jensen T.O."/>
            <person name="Nielsen A.T."/>
        </authorList>
    </citation>
    <scope>NUCLEOTIDE SEQUENCE [LARGE SCALE GENOMIC DNA]</scope>
    <source>
        <strain evidence="2 4">DSM 103132</strain>
    </source>
</reference>
<dbReference type="InterPro" id="IPR001509">
    <property type="entry name" value="Epimerase_deHydtase"/>
</dbReference>